<evidence type="ECO:0000313" key="2">
    <source>
        <dbReference type="EMBL" id="KAK8120171.1"/>
    </source>
</evidence>
<dbReference type="EMBL" id="JAQQWP010000004">
    <property type="protein sequence ID" value="KAK8120171.1"/>
    <property type="molecule type" value="Genomic_DNA"/>
</dbReference>
<dbReference type="AlphaFoldDB" id="A0AAW0QYY6"/>
<evidence type="ECO:0000313" key="3">
    <source>
        <dbReference type="Proteomes" id="UP001392437"/>
    </source>
</evidence>
<dbReference type="PANTHER" id="PTHR33112:SF16">
    <property type="entry name" value="HETEROKARYON INCOMPATIBILITY DOMAIN-CONTAINING PROTEIN"/>
    <property type="match status" value="1"/>
</dbReference>
<proteinExistence type="predicted"/>
<evidence type="ECO:0000259" key="1">
    <source>
        <dbReference type="Pfam" id="PF06985"/>
    </source>
</evidence>
<keyword evidence="3" id="KW-1185">Reference proteome</keyword>
<dbReference type="PANTHER" id="PTHR33112">
    <property type="entry name" value="DOMAIN PROTEIN, PUTATIVE-RELATED"/>
    <property type="match status" value="1"/>
</dbReference>
<accession>A0AAW0QYY6</accession>
<feature type="domain" description="Heterokaryon incompatibility" evidence="1">
    <location>
        <begin position="31"/>
        <end position="191"/>
    </location>
</feature>
<comment type="caution">
    <text evidence="2">The sequence shown here is derived from an EMBL/GenBank/DDBJ whole genome shotgun (WGS) entry which is preliminary data.</text>
</comment>
<dbReference type="InterPro" id="IPR010730">
    <property type="entry name" value="HET"/>
</dbReference>
<organism evidence="2 3">
    <name type="scientific">Apiospora kogelbergensis</name>
    <dbReference type="NCBI Taxonomy" id="1337665"/>
    <lineage>
        <taxon>Eukaryota</taxon>
        <taxon>Fungi</taxon>
        <taxon>Dikarya</taxon>
        <taxon>Ascomycota</taxon>
        <taxon>Pezizomycotina</taxon>
        <taxon>Sordariomycetes</taxon>
        <taxon>Xylariomycetidae</taxon>
        <taxon>Amphisphaeriales</taxon>
        <taxon>Apiosporaceae</taxon>
        <taxon>Apiospora</taxon>
    </lineage>
</organism>
<protein>
    <submittedName>
        <fullName evidence="2">HET-domain-containing protein</fullName>
    </submittedName>
</protein>
<sequence>MDLPSRLIDVDSRGKGVKLVNTDDLPAGTSYAALSHVWGNPQTTPPFLVTTSSNLSPMMEMVQLESLPQTFQDAVEVTRALDLRYIWIDSLCIVQDSSEDWKHEAPRMAKIYSNAYVTIVGTSATSAHDGFLKRAVPNIPPARVPYSIPSRGSFETGFCYMQAKYSSCLYHEPSMDLEGALWNTRGWTFQERILSRRLVHFTKSLVFVECWSADWSEDNRVPGSLHINRMPWLGGRSSSGECSEDPADLLRSWYNIVEAYTRRSLTVEKDKLVALAGVIERISKMTGFTNVAGLWIDDFADGLLWYMPSKELRRRRLEHPQGPSWSWASWDGPIYCRPNFYTSGIESKEACFEILQIGSVQSPFIPDSGHLRVRGLLVPVNRTILSLKPGSVSLDMNCDESGLLYHDTISDEFDEKLVAFPVLHYTVEGKGAYELLLLSPVPGRSLHFRRKGLVTTSEEDAWPGPLETPLGSLLSFPATSSILEFTII</sequence>
<reference evidence="2 3" key="1">
    <citation type="submission" date="2023-01" db="EMBL/GenBank/DDBJ databases">
        <title>Analysis of 21 Apiospora genomes using comparative genomics revels a genus with tremendous synthesis potential of carbohydrate active enzymes and secondary metabolites.</title>
        <authorList>
            <person name="Sorensen T."/>
        </authorList>
    </citation>
    <scope>NUCLEOTIDE SEQUENCE [LARGE SCALE GENOMIC DNA]</scope>
    <source>
        <strain evidence="2 3">CBS 117206</strain>
    </source>
</reference>
<dbReference type="Pfam" id="PF06985">
    <property type="entry name" value="HET"/>
    <property type="match status" value="1"/>
</dbReference>
<dbReference type="Proteomes" id="UP001392437">
    <property type="component" value="Unassembled WGS sequence"/>
</dbReference>
<gene>
    <name evidence="2" type="ORF">PG999_004291</name>
</gene>
<name>A0AAW0QYY6_9PEZI</name>